<feature type="compositionally biased region" description="Low complexity" evidence="1">
    <location>
        <begin position="978"/>
        <end position="990"/>
    </location>
</feature>
<dbReference type="Gene3D" id="2.60.40.10">
    <property type="entry name" value="Immunoglobulins"/>
    <property type="match status" value="1"/>
</dbReference>
<evidence type="ECO:0000313" key="5">
    <source>
        <dbReference type="Proteomes" id="UP000308037"/>
    </source>
</evidence>
<keyword evidence="5" id="KW-1185">Reference proteome</keyword>
<dbReference type="RefSeq" id="WP_137277326.1">
    <property type="nucleotide sequence ID" value="NZ_QKNX01000006.1"/>
</dbReference>
<dbReference type="InterPro" id="IPR011635">
    <property type="entry name" value="CARDB"/>
</dbReference>
<feature type="domain" description="CARDB" evidence="3">
    <location>
        <begin position="881"/>
        <end position="948"/>
    </location>
</feature>
<reference evidence="4 5" key="1">
    <citation type="submission" date="2019-04" db="EMBL/GenBank/DDBJ databases">
        <title>Natronomonas sp. F20-122 a newhaloarchaeon isolated from a saline saltern of Isla Bacuta, Huelva, Spain.</title>
        <authorList>
            <person name="Duran-Viseras A."/>
            <person name="Sanchez-Porro C."/>
            <person name="Ventosa A."/>
        </authorList>
    </citation>
    <scope>NUCLEOTIDE SEQUENCE [LARGE SCALE GENOMIC DNA]</scope>
    <source>
        <strain evidence="4 5">F20-122</strain>
    </source>
</reference>
<organism evidence="4 5">
    <name type="scientific">Natronomonas salsuginis</name>
    <dbReference type="NCBI Taxonomy" id="2217661"/>
    <lineage>
        <taxon>Archaea</taxon>
        <taxon>Methanobacteriati</taxon>
        <taxon>Methanobacteriota</taxon>
        <taxon>Stenosarchaea group</taxon>
        <taxon>Halobacteria</taxon>
        <taxon>Halobacteriales</taxon>
        <taxon>Natronomonadaceae</taxon>
        <taxon>Natronomonas</taxon>
    </lineage>
</organism>
<comment type="caution">
    <text evidence="4">The sequence shown here is derived from an EMBL/GenBank/DDBJ whole genome shotgun (WGS) entry which is preliminary data.</text>
</comment>
<evidence type="ECO:0000256" key="1">
    <source>
        <dbReference type="SAM" id="MobiDB-lite"/>
    </source>
</evidence>
<evidence type="ECO:0000259" key="3">
    <source>
        <dbReference type="Pfam" id="PF07705"/>
    </source>
</evidence>
<dbReference type="Pfam" id="PF07705">
    <property type="entry name" value="CARDB"/>
    <property type="match status" value="1"/>
</dbReference>
<dbReference type="AlphaFoldDB" id="A0A4U5J887"/>
<name>A0A4U5J887_9EURY</name>
<keyword evidence="2" id="KW-0472">Membrane</keyword>
<dbReference type="InterPro" id="IPR013783">
    <property type="entry name" value="Ig-like_fold"/>
</dbReference>
<keyword evidence="2" id="KW-1133">Transmembrane helix</keyword>
<gene>
    <name evidence="4" type="ORF">DM868_13315</name>
</gene>
<dbReference type="NCBIfam" id="NF045517">
    <property type="entry name" value="halo_surf_dom"/>
    <property type="match status" value="1"/>
</dbReference>
<accession>A0A4U5J887</accession>
<dbReference type="EMBL" id="QKNX01000006">
    <property type="protein sequence ID" value="TKR24904.1"/>
    <property type="molecule type" value="Genomic_DNA"/>
</dbReference>
<feature type="transmembrane region" description="Helical" evidence="2">
    <location>
        <begin position="21"/>
        <end position="44"/>
    </location>
</feature>
<feature type="region of interest" description="Disordered" evidence="1">
    <location>
        <begin position="942"/>
        <end position="1011"/>
    </location>
</feature>
<evidence type="ECO:0000313" key="4">
    <source>
        <dbReference type="EMBL" id="TKR24904.1"/>
    </source>
</evidence>
<keyword evidence="2" id="KW-0812">Transmembrane</keyword>
<protein>
    <recommendedName>
        <fullName evidence="3">CARDB domain-containing protein</fullName>
    </recommendedName>
</protein>
<dbReference type="Proteomes" id="UP000308037">
    <property type="component" value="Unassembled WGS sequence"/>
</dbReference>
<evidence type="ECO:0000256" key="2">
    <source>
        <dbReference type="SAM" id="Phobius"/>
    </source>
</evidence>
<sequence length="1037" mass="109768">MSNDSPARAFGIRVSPPCRRSVHLVAVAAFVLLGIALVGTPVAADGPTVDNVTIADDESRVGIEDDHTVAVEATGINTTDGPATVTVELSGWSAEAIGDDPNVEIRTDGVEVVGSVETDGTETTFEIDDDSKTEIDLDATIEFRLEHPIESSVDGAIYEAGVEVTDSNGTAEANATLTLARLAYEVDGEERFPPSTEFVFQNQTVTVRNLDPDTAYTLYGFDPDDGALGEPIESVDSTGGSGTIDTGAEPLDDGWYVVHGDEIATVEANAFRVQSHRLAATPADDAVDAVGDGADTDVTIESPLRTTAFDVNVTSAELDAAELFDVFDGEANPNVERIEGSETTIRVEGVESGDSIPVTFEPVPAATYGFEFAATDTNARDGASVAVEERDVSVEFGSDVFETGAGGIVEIDVSLEDTGEAYVIVGGDEERGGSVLENYFDVLHVEGDTTIRVNTRLLGTNVPSEEVYLAEGGSVTSYLHAPEDEAFDDVTFEGDADDLDAFRSAIGVGALPRPLQPGRYRLVAGVGGSVVVRDDGVPDFERPVARSNLHITDTDGFENVTTYVAPEGSANDIDDSDAIDEELTSQLTERKTVAKGDRLVFEIEARGLTGLVSWLDERLGSNGPGLDPQTLTTLLEFPDGLRIDGEQTNPGQNEPAAVLDIDGATDGELYLVPTPANGNDGSPSYDRYYLVVDTRGMAAFDREPMPGDELRFEFGYDSTGKVNWFGTVDHDAVDPNGAPPHFPYADADAGNDTETRVVTIETPSVEYDRVDGQRRPILRHSENGTLTGRTNLAPGTDVTVQLLSGARARSAIKDVEIGADGTFNVTHDLSALDPGETVKAEFYADQRLVDKRDAIVIGEREPLVNYEIAEVPDNVSVESGGSLEAITATVENRGYMTEEGTVELAIDGDRVGNRSVELDGNESATIDFDDETASLDPGEYTYTVSTNDDEASGRLLVEGDRSVDAGGTDTDGGEDESSSGMNRTTATPVDDTTKTPSDEPEERSGPLGLFPAPPIGARSAIGGAAVVGAVHVLGHWI</sequence>
<proteinExistence type="predicted"/>
<dbReference type="OrthoDB" id="232948at2157"/>